<organism evidence="1 2">
    <name type="scientific">Candidatus Marsarchaeota G2 archaeon OSP_D</name>
    <dbReference type="NCBI Taxonomy" id="1978157"/>
    <lineage>
        <taxon>Archaea</taxon>
        <taxon>Candidatus Marsarchaeota</taxon>
        <taxon>Candidatus Marsarchaeota group 2</taxon>
    </lineage>
</organism>
<dbReference type="Proteomes" id="UP000240322">
    <property type="component" value="Unassembled WGS sequence"/>
</dbReference>
<evidence type="ECO:0000313" key="2">
    <source>
        <dbReference type="Proteomes" id="UP000240322"/>
    </source>
</evidence>
<reference evidence="1 2" key="1">
    <citation type="submission" date="2017-04" db="EMBL/GenBank/DDBJ databases">
        <title>Novel microbial lineages endemic to geothermal iron-oxide mats fill important gaps in the evolutionary history of Archaea.</title>
        <authorList>
            <person name="Jay Z.J."/>
            <person name="Beam J.P."/>
            <person name="Dlakic M."/>
            <person name="Rusch D.B."/>
            <person name="Kozubal M.A."/>
            <person name="Inskeep W.P."/>
        </authorList>
    </citation>
    <scope>NUCLEOTIDE SEQUENCE [LARGE SCALE GENOMIC DNA]</scope>
    <source>
        <strain evidence="1">OSP_D</strain>
    </source>
</reference>
<name>A0A2R6B078_9ARCH</name>
<comment type="caution">
    <text evidence="1">The sequence shown here is derived from an EMBL/GenBank/DDBJ whole genome shotgun (WGS) entry which is preliminary data.</text>
</comment>
<proteinExistence type="predicted"/>
<evidence type="ECO:0000313" key="1">
    <source>
        <dbReference type="EMBL" id="PSN91938.1"/>
    </source>
</evidence>
<sequence length="83" mass="9702">MEVIRIKSYPDKIDRWLCVFILGETPPLPVDPNQRSADWNPQTNFGFTVTDGVARLKHFNLPLKLYNQKEDTYALLMMCWVVC</sequence>
<gene>
    <name evidence="1" type="ORF">B9Q03_02865</name>
</gene>
<dbReference type="EMBL" id="NEXE01000014">
    <property type="protein sequence ID" value="PSN91938.1"/>
    <property type="molecule type" value="Genomic_DNA"/>
</dbReference>
<protein>
    <submittedName>
        <fullName evidence="1">Uncharacterized protein</fullName>
    </submittedName>
</protein>
<accession>A0A2R6B078</accession>
<dbReference type="AlphaFoldDB" id="A0A2R6B078"/>